<gene>
    <name evidence="9" type="ORF">METZ01_LOCUS34571</name>
</gene>
<dbReference type="GO" id="GO:0033214">
    <property type="term" value="P:siderophore-iron import into cell"/>
    <property type="evidence" value="ECO:0007669"/>
    <property type="project" value="TreeGrafter"/>
</dbReference>
<accession>A0A381QVB1</accession>
<keyword evidence="3" id="KW-0813">Transport</keyword>
<dbReference type="GO" id="GO:0005886">
    <property type="term" value="C:plasma membrane"/>
    <property type="evidence" value="ECO:0007669"/>
    <property type="project" value="UniProtKB-SubCell"/>
</dbReference>
<feature type="transmembrane region" description="Helical" evidence="8">
    <location>
        <begin position="124"/>
        <end position="146"/>
    </location>
</feature>
<organism evidence="9">
    <name type="scientific">marine metagenome</name>
    <dbReference type="NCBI Taxonomy" id="408172"/>
    <lineage>
        <taxon>unclassified sequences</taxon>
        <taxon>metagenomes</taxon>
        <taxon>ecological metagenomes</taxon>
    </lineage>
</organism>
<dbReference type="Gene3D" id="1.10.3470.10">
    <property type="entry name" value="ABC transporter involved in vitamin B12 uptake, BtuC"/>
    <property type="match status" value="1"/>
</dbReference>
<evidence type="ECO:0000256" key="3">
    <source>
        <dbReference type="ARBA" id="ARBA00022448"/>
    </source>
</evidence>
<dbReference type="Pfam" id="PF01032">
    <property type="entry name" value="FecCD"/>
    <property type="match status" value="1"/>
</dbReference>
<feature type="transmembrane region" description="Helical" evidence="8">
    <location>
        <begin position="240"/>
        <end position="261"/>
    </location>
</feature>
<reference evidence="9" key="1">
    <citation type="submission" date="2018-05" db="EMBL/GenBank/DDBJ databases">
        <authorList>
            <person name="Lanie J.A."/>
            <person name="Ng W.-L."/>
            <person name="Kazmierczak K.M."/>
            <person name="Andrzejewski T.M."/>
            <person name="Davidsen T.M."/>
            <person name="Wayne K.J."/>
            <person name="Tettelin H."/>
            <person name="Glass J.I."/>
            <person name="Rusch D."/>
            <person name="Podicherti R."/>
            <person name="Tsui H.-C.T."/>
            <person name="Winkler M.E."/>
        </authorList>
    </citation>
    <scope>NUCLEOTIDE SEQUENCE</scope>
</reference>
<dbReference type="AlphaFoldDB" id="A0A381QVB1"/>
<evidence type="ECO:0000256" key="2">
    <source>
        <dbReference type="ARBA" id="ARBA00007935"/>
    </source>
</evidence>
<keyword evidence="5 8" id="KW-0812">Transmembrane</keyword>
<comment type="similarity">
    <text evidence="2">Belongs to the binding-protein-dependent transport system permease family. FecCD subfamily.</text>
</comment>
<dbReference type="InterPro" id="IPR000522">
    <property type="entry name" value="ABC_transptr_permease_BtuC"/>
</dbReference>
<evidence type="ECO:0008006" key="10">
    <source>
        <dbReference type="Google" id="ProtNLM"/>
    </source>
</evidence>
<feature type="transmembrane region" description="Helical" evidence="8">
    <location>
        <begin position="24"/>
        <end position="44"/>
    </location>
</feature>
<keyword evidence="6 8" id="KW-1133">Transmembrane helix</keyword>
<dbReference type="GO" id="GO:0022857">
    <property type="term" value="F:transmembrane transporter activity"/>
    <property type="evidence" value="ECO:0007669"/>
    <property type="project" value="InterPro"/>
</dbReference>
<dbReference type="PANTHER" id="PTHR30472">
    <property type="entry name" value="FERRIC ENTEROBACTIN TRANSPORT SYSTEM PERMEASE PROTEIN"/>
    <property type="match status" value="1"/>
</dbReference>
<feature type="transmembrane region" description="Helical" evidence="8">
    <location>
        <begin position="84"/>
        <end position="104"/>
    </location>
</feature>
<evidence type="ECO:0000256" key="8">
    <source>
        <dbReference type="SAM" id="Phobius"/>
    </source>
</evidence>
<dbReference type="PANTHER" id="PTHR30472:SF25">
    <property type="entry name" value="ABC TRANSPORTER PERMEASE PROTEIN MJ0876-RELATED"/>
    <property type="match status" value="1"/>
</dbReference>
<dbReference type="FunFam" id="1.10.3470.10:FF:000001">
    <property type="entry name" value="Vitamin B12 ABC transporter permease BtuC"/>
    <property type="match status" value="1"/>
</dbReference>
<evidence type="ECO:0000256" key="7">
    <source>
        <dbReference type="ARBA" id="ARBA00023136"/>
    </source>
</evidence>
<evidence type="ECO:0000256" key="6">
    <source>
        <dbReference type="ARBA" id="ARBA00022989"/>
    </source>
</evidence>
<proteinExistence type="inferred from homology"/>
<evidence type="ECO:0000256" key="5">
    <source>
        <dbReference type="ARBA" id="ARBA00022692"/>
    </source>
</evidence>
<dbReference type="InterPro" id="IPR037294">
    <property type="entry name" value="ABC_BtuC-like"/>
</dbReference>
<keyword evidence="4" id="KW-1003">Cell membrane</keyword>
<evidence type="ECO:0000256" key="4">
    <source>
        <dbReference type="ARBA" id="ARBA00022475"/>
    </source>
</evidence>
<comment type="subcellular location">
    <subcellularLocation>
        <location evidence="1">Cell membrane</location>
        <topology evidence="1">Multi-pass membrane protein</topology>
    </subcellularLocation>
</comment>
<sequence length="271" mass="28539">VGASLGISGATYQGLFKNPLADPYLIGVASGASLGATIVFLSGIPFTYGYFSLLPVASFCGGIIAVFIAYLISIKSGNTHLSTLLLAGLAIGAFATAITGILMLRSDPDLRPLLSWLMGGFIRAQWSHSILIMPYMIIGVSFILGYSRILNTMQLEGYYAESLGVNIEKTKRILIVSATLVTAAAVSFSGLIGFVGLIAPHIIRLLWGTDYRTLLPLSGLVGAAFLILADLAARTIVSPIELPVGIITALVGSPFFVYVLLKTKGSTVDGY</sequence>
<protein>
    <recommendedName>
        <fullName evidence="10">Iron ABC transporter</fullName>
    </recommendedName>
</protein>
<evidence type="ECO:0000256" key="1">
    <source>
        <dbReference type="ARBA" id="ARBA00004651"/>
    </source>
</evidence>
<dbReference type="EMBL" id="UINC01001479">
    <property type="protein sequence ID" value="SUZ81717.1"/>
    <property type="molecule type" value="Genomic_DNA"/>
</dbReference>
<feature type="non-terminal residue" evidence="9">
    <location>
        <position position="1"/>
    </location>
</feature>
<feature type="transmembrane region" description="Helical" evidence="8">
    <location>
        <begin position="173"/>
        <end position="202"/>
    </location>
</feature>
<name>A0A381QVB1_9ZZZZ</name>
<keyword evidence="7 8" id="KW-0472">Membrane</keyword>
<feature type="transmembrane region" description="Helical" evidence="8">
    <location>
        <begin position="50"/>
        <end position="72"/>
    </location>
</feature>
<evidence type="ECO:0000313" key="9">
    <source>
        <dbReference type="EMBL" id="SUZ81717.1"/>
    </source>
</evidence>
<feature type="transmembrane region" description="Helical" evidence="8">
    <location>
        <begin position="214"/>
        <end position="233"/>
    </location>
</feature>
<dbReference type="CDD" id="cd06550">
    <property type="entry name" value="TM_ABC_iron-siderophores_like"/>
    <property type="match status" value="1"/>
</dbReference>
<dbReference type="SUPFAM" id="SSF81345">
    <property type="entry name" value="ABC transporter involved in vitamin B12 uptake, BtuC"/>
    <property type="match status" value="1"/>
</dbReference>